<evidence type="ECO:0000313" key="3">
    <source>
        <dbReference type="EMBL" id="MBZ4037947.1"/>
    </source>
</evidence>
<sequence length="380" mass="40381">MTATDRPLFAVPPGTVYLDSAAQGPRLHAVLAAGHAALDASIAPWRLGSAQWREAIERVRTLAAGCLDGDAEGVALVPSAAFGLAIAASNIPLSRGDVVAVLDGQFPSNLLCWQQRCAETGAHLHGIERGGDGWTGAVLEALDRTPAIRVLTLPHAYWHDGALLDLDAISARCQQGDVSLVLDLSQSLGALPVDLARWKPDFVVSVGHKWMLGPTGLAYLWAAPHWRAHGVSIEQHWTARAVDDWRFPVDAATPWRHGARRFDAGGITDPLRLSMAEAALGQLHDWGLASLPERLGGRTRALDAALRDAGLEACVADGHAPHFTGVRVPAERMDAVGTALDAAGIVCTRRHGLLRVAPHLHVDEADMTHVAETIAAAMRG</sequence>
<dbReference type="Pfam" id="PF00266">
    <property type="entry name" value="Aminotran_5"/>
    <property type="match status" value="1"/>
</dbReference>
<dbReference type="PANTHER" id="PTHR43586">
    <property type="entry name" value="CYSTEINE DESULFURASE"/>
    <property type="match status" value="1"/>
</dbReference>
<dbReference type="SUPFAM" id="SSF53383">
    <property type="entry name" value="PLP-dependent transferases"/>
    <property type="match status" value="1"/>
</dbReference>
<dbReference type="Proteomes" id="UP001430954">
    <property type="component" value="Unassembled WGS sequence"/>
</dbReference>
<organism evidence="3 4">
    <name type="scientific">Novilysobacter selenitireducens</name>
    <dbReference type="NCBI Taxonomy" id="2872639"/>
    <lineage>
        <taxon>Bacteria</taxon>
        <taxon>Pseudomonadati</taxon>
        <taxon>Pseudomonadota</taxon>
        <taxon>Gammaproteobacteria</taxon>
        <taxon>Lysobacterales</taxon>
        <taxon>Lysobacteraceae</taxon>
        <taxon>Novilysobacter</taxon>
    </lineage>
</organism>
<dbReference type="Gene3D" id="3.90.1150.10">
    <property type="entry name" value="Aspartate Aminotransferase, domain 1"/>
    <property type="match status" value="1"/>
</dbReference>
<dbReference type="InterPro" id="IPR000192">
    <property type="entry name" value="Aminotrans_V_dom"/>
</dbReference>
<dbReference type="InterPro" id="IPR015422">
    <property type="entry name" value="PyrdxlP-dep_Trfase_small"/>
</dbReference>
<gene>
    <name evidence="3" type="ORF">K6753_00170</name>
</gene>
<name>A0ABS7T261_9GAMM</name>
<comment type="caution">
    <text evidence="3">The sequence shown here is derived from an EMBL/GenBank/DDBJ whole genome shotgun (WGS) entry which is preliminary data.</text>
</comment>
<feature type="domain" description="Aminotransferase class V" evidence="2">
    <location>
        <begin position="16"/>
        <end position="227"/>
    </location>
</feature>
<dbReference type="RefSeq" id="WP_223674171.1">
    <property type="nucleotide sequence ID" value="NZ_JAINZW010000001.1"/>
</dbReference>
<accession>A0ABS7T261</accession>
<dbReference type="EMBL" id="JAINZW010000001">
    <property type="protein sequence ID" value="MBZ4037947.1"/>
    <property type="molecule type" value="Genomic_DNA"/>
</dbReference>
<reference evidence="3 4" key="1">
    <citation type="submission" date="2021-09" db="EMBL/GenBank/DDBJ databases">
        <title>Lysobacter sp. 13A isolated from the river sediment.</title>
        <authorList>
            <person name="Liu H."/>
            <person name="Li S."/>
            <person name="Mao S."/>
        </authorList>
    </citation>
    <scope>NUCLEOTIDE SEQUENCE [LARGE SCALE GENOMIC DNA]</scope>
    <source>
        <strain evidence="3 4">13A</strain>
    </source>
</reference>
<dbReference type="GO" id="GO:0008483">
    <property type="term" value="F:transaminase activity"/>
    <property type="evidence" value="ECO:0007669"/>
    <property type="project" value="UniProtKB-KW"/>
</dbReference>
<dbReference type="InterPro" id="IPR015421">
    <property type="entry name" value="PyrdxlP-dep_Trfase_major"/>
</dbReference>
<keyword evidence="3" id="KW-0032">Aminotransferase</keyword>
<keyword evidence="3" id="KW-0808">Transferase</keyword>
<evidence type="ECO:0000313" key="4">
    <source>
        <dbReference type="Proteomes" id="UP001430954"/>
    </source>
</evidence>
<evidence type="ECO:0000259" key="2">
    <source>
        <dbReference type="Pfam" id="PF00266"/>
    </source>
</evidence>
<dbReference type="Gene3D" id="3.40.640.10">
    <property type="entry name" value="Type I PLP-dependent aspartate aminotransferase-like (Major domain)"/>
    <property type="match status" value="1"/>
</dbReference>
<dbReference type="InterPro" id="IPR015424">
    <property type="entry name" value="PyrdxlP-dep_Trfase"/>
</dbReference>
<proteinExistence type="predicted"/>
<protein>
    <submittedName>
        <fullName evidence="3">Aminotransferase class V-fold PLP-dependent enzyme</fullName>
    </submittedName>
</protein>
<keyword evidence="4" id="KW-1185">Reference proteome</keyword>
<dbReference type="PANTHER" id="PTHR43586:SF15">
    <property type="entry name" value="BLR3095 PROTEIN"/>
    <property type="match status" value="1"/>
</dbReference>
<evidence type="ECO:0000256" key="1">
    <source>
        <dbReference type="ARBA" id="ARBA00022898"/>
    </source>
</evidence>
<keyword evidence="1" id="KW-0663">Pyridoxal phosphate</keyword>